<reference evidence="3 4" key="1">
    <citation type="submission" date="2017-08" db="EMBL/GenBank/DDBJ databases">
        <title>Halomonas alkalisoli sp. nov., isolated from saline alkaline soil.</title>
        <authorList>
            <person name="Wang D."/>
            <person name="Zhang G."/>
        </authorList>
    </citation>
    <scope>NUCLEOTIDE SEQUENCE [LARGE SCALE GENOMIC DNA]</scope>
    <source>
        <strain evidence="3 4">WRN001</strain>
    </source>
</reference>
<dbReference type="GO" id="GO:0010181">
    <property type="term" value="F:FMN binding"/>
    <property type="evidence" value="ECO:0007669"/>
    <property type="project" value="InterPro"/>
</dbReference>
<dbReference type="Pfam" id="PF01613">
    <property type="entry name" value="Flavin_Reduct"/>
    <property type="match status" value="1"/>
</dbReference>
<dbReference type="Proteomes" id="UP000217771">
    <property type="component" value="Unassembled WGS sequence"/>
</dbReference>
<keyword evidence="4" id="KW-1185">Reference proteome</keyword>
<proteinExistence type="predicted"/>
<dbReference type="PANTHER" id="PTHR30466">
    <property type="entry name" value="FLAVIN REDUCTASE"/>
    <property type="match status" value="1"/>
</dbReference>
<gene>
    <name evidence="3" type="ORF">CK498_24610</name>
</gene>
<protein>
    <recommendedName>
        <fullName evidence="2">Flavin reductase like domain-containing protein</fullName>
    </recommendedName>
</protein>
<dbReference type="EMBL" id="NSKB01000016">
    <property type="protein sequence ID" value="PAU74087.1"/>
    <property type="molecule type" value="Genomic_DNA"/>
</dbReference>
<comment type="caution">
    <text evidence="3">The sequence shown here is derived from an EMBL/GenBank/DDBJ whole genome shotgun (WGS) entry which is preliminary data.</text>
</comment>
<evidence type="ECO:0000313" key="4">
    <source>
        <dbReference type="Proteomes" id="UP000217771"/>
    </source>
</evidence>
<name>A0A2A2ENZ8_9GAMM</name>
<dbReference type="PANTHER" id="PTHR30466:SF1">
    <property type="entry name" value="FMN REDUCTASE (NADH) RUTF"/>
    <property type="match status" value="1"/>
</dbReference>
<dbReference type="SUPFAM" id="SSF50475">
    <property type="entry name" value="FMN-binding split barrel"/>
    <property type="match status" value="1"/>
</dbReference>
<evidence type="ECO:0000256" key="1">
    <source>
        <dbReference type="ARBA" id="ARBA00023002"/>
    </source>
</evidence>
<evidence type="ECO:0000313" key="3">
    <source>
        <dbReference type="EMBL" id="PAU74087.1"/>
    </source>
</evidence>
<dbReference type="InterPro" id="IPR050268">
    <property type="entry name" value="NADH-dep_flavin_reductase"/>
</dbReference>
<accession>A0A2A2ENZ8</accession>
<dbReference type="GO" id="GO:0006208">
    <property type="term" value="P:pyrimidine nucleobase catabolic process"/>
    <property type="evidence" value="ECO:0007669"/>
    <property type="project" value="TreeGrafter"/>
</dbReference>
<feature type="domain" description="Flavin reductase like" evidence="2">
    <location>
        <begin position="12"/>
        <end position="159"/>
    </location>
</feature>
<dbReference type="Gene3D" id="2.30.110.10">
    <property type="entry name" value="Electron Transport, Fmn-binding Protein, Chain A"/>
    <property type="match status" value="1"/>
</dbReference>
<dbReference type="InterPro" id="IPR002563">
    <property type="entry name" value="Flavin_Rdtase-like_dom"/>
</dbReference>
<dbReference type="GO" id="GO:0042602">
    <property type="term" value="F:riboflavin reductase (NADPH) activity"/>
    <property type="evidence" value="ECO:0007669"/>
    <property type="project" value="TreeGrafter"/>
</dbReference>
<sequence length="167" mass="17708">MSDEGTLFRAAMARLGAAVNVITTDGIAGRGGFTATAVCSLSDNPPSILVCMNRGSAQNAIFRTNGALCVNILGEKQRFLADKFAGATREDTAARFASAQWEATDTGAPALADSLASIDTWIRQILEVATHDVMVCDVVRIRMNEPTSALIYFGRDYHALPVPAALS</sequence>
<dbReference type="SMART" id="SM00903">
    <property type="entry name" value="Flavin_Reduct"/>
    <property type="match status" value="1"/>
</dbReference>
<dbReference type="OrthoDB" id="6401628at2"/>
<organism evidence="3 4">
    <name type="scientific">Halomonas salipaludis</name>
    <dbReference type="NCBI Taxonomy" id="2032625"/>
    <lineage>
        <taxon>Bacteria</taxon>
        <taxon>Pseudomonadati</taxon>
        <taxon>Pseudomonadota</taxon>
        <taxon>Gammaproteobacteria</taxon>
        <taxon>Oceanospirillales</taxon>
        <taxon>Halomonadaceae</taxon>
        <taxon>Halomonas</taxon>
    </lineage>
</organism>
<keyword evidence="1" id="KW-0560">Oxidoreductase</keyword>
<evidence type="ECO:0000259" key="2">
    <source>
        <dbReference type="SMART" id="SM00903"/>
    </source>
</evidence>
<dbReference type="AlphaFoldDB" id="A0A2A2ENZ8"/>
<dbReference type="InterPro" id="IPR012349">
    <property type="entry name" value="Split_barrel_FMN-bd"/>
</dbReference>